<dbReference type="OrthoDB" id="8193799at2759"/>
<evidence type="ECO:0000313" key="2">
    <source>
        <dbReference type="EMBL" id="KMQ87035.1"/>
    </source>
</evidence>
<dbReference type="PaxDb" id="67767-A0A0J7N2W9"/>
<proteinExistence type="predicted"/>
<feature type="compositionally biased region" description="Basic and acidic residues" evidence="1">
    <location>
        <begin position="129"/>
        <end position="143"/>
    </location>
</feature>
<keyword evidence="3" id="KW-1185">Reference proteome</keyword>
<organism evidence="2 3">
    <name type="scientific">Lasius niger</name>
    <name type="common">Black garden ant</name>
    <dbReference type="NCBI Taxonomy" id="67767"/>
    <lineage>
        <taxon>Eukaryota</taxon>
        <taxon>Metazoa</taxon>
        <taxon>Ecdysozoa</taxon>
        <taxon>Arthropoda</taxon>
        <taxon>Hexapoda</taxon>
        <taxon>Insecta</taxon>
        <taxon>Pterygota</taxon>
        <taxon>Neoptera</taxon>
        <taxon>Endopterygota</taxon>
        <taxon>Hymenoptera</taxon>
        <taxon>Apocrita</taxon>
        <taxon>Aculeata</taxon>
        <taxon>Formicoidea</taxon>
        <taxon>Formicidae</taxon>
        <taxon>Formicinae</taxon>
        <taxon>Lasius</taxon>
        <taxon>Lasius</taxon>
    </lineage>
</organism>
<accession>A0A0J7N2W9</accession>
<protein>
    <submittedName>
        <fullName evidence="2">Spore wall protein 2-like isoform x1 protein</fullName>
    </submittedName>
</protein>
<feature type="compositionally biased region" description="Low complexity" evidence="1">
    <location>
        <begin position="144"/>
        <end position="156"/>
    </location>
</feature>
<feature type="region of interest" description="Disordered" evidence="1">
    <location>
        <begin position="74"/>
        <end position="177"/>
    </location>
</feature>
<evidence type="ECO:0000313" key="3">
    <source>
        <dbReference type="Proteomes" id="UP000036403"/>
    </source>
</evidence>
<evidence type="ECO:0000256" key="1">
    <source>
        <dbReference type="SAM" id="MobiDB-lite"/>
    </source>
</evidence>
<dbReference type="EMBL" id="LBMM01011094">
    <property type="protein sequence ID" value="KMQ87035.1"/>
    <property type="molecule type" value="Genomic_DNA"/>
</dbReference>
<feature type="compositionally biased region" description="Basic and acidic residues" evidence="1">
    <location>
        <begin position="79"/>
        <end position="99"/>
    </location>
</feature>
<reference evidence="2 3" key="1">
    <citation type="submission" date="2015-04" db="EMBL/GenBank/DDBJ databases">
        <title>Lasius niger genome sequencing.</title>
        <authorList>
            <person name="Konorov E.A."/>
            <person name="Nikitin M.A."/>
            <person name="Kirill M.V."/>
            <person name="Chang P."/>
        </authorList>
    </citation>
    <scope>NUCLEOTIDE SEQUENCE [LARGE SCALE GENOMIC DNA]</scope>
    <source>
        <tissue evidence="2">Whole</tissue>
    </source>
</reference>
<comment type="caution">
    <text evidence="2">The sequence shown here is derived from an EMBL/GenBank/DDBJ whole genome shotgun (WGS) entry which is preliminary data.</text>
</comment>
<sequence>MKNASDVLLSITRTDNNAVLGKSDEGGYYRTYGSDAEGEKGYLKETYGKGDQGYKTLDTFHKQDGDKYEFETQTSYGKDFADKNSEKHQKEKKNRDHEGAGTMVDTDYIGGEGDHSEGSEYSHYTGSDDGDHYSGHYTDKEPESSSYGHSENYSSGDGDEGSYETQSSYSSDGEEDR</sequence>
<dbReference type="AlphaFoldDB" id="A0A0J7N2W9"/>
<dbReference type="STRING" id="67767.A0A0J7N2W9"/>
<name>A0A0J7N2W9_LASNI</name>
<gene>
    <name evidence="2" type="ORF">RF55_13801</name>
</gene>
<dbReference type="Proteomes" id="UP000036403">
    <property type="component" value="Unassembled WGS sequence"/>
</dbReference>